<dbReference type="PANTHER" id="PTHR33643:SF1">
    <property type="entry name" value="UREASE ACCESSORY PROTEIN D"/>
    <property type="match status" value="1"/>
</dbReference>
<name>A0A382QAY6_9ZZZZ</name>
<dbReference type="PANTHER" id="PTHR33643">
    <property type="entry name" value="UREASE ACCESSORY PROTEIN D"/>
    <property type="match status" value="1"/>
</dbReference>
<dbReference type="InterPro" id="IPR002669">
    <property type="entry name" value="UreD"/>
</dbReference>
<protein>
    <recommendedName>
        <fullName evidence="4">Urease accessory protein UreD</fullName>
    </recommendedName>
</protein>
<proteinExistence type="inferred from homology"/>
<evidence type="ECO:0000256" key="2">
    <source>
        <dbReference type="ARBA" id="ARBA00023186"/>
    </source>
</evidence>
<accession>A0A382QAY6</accession>
<evidence type="ECO:0000313" key="3">
    <source>
        <dbReference type="EMBL" id="SVC81712.1"/>
    </source>
</evidence>
<comment type="similarity">
    <text evidence="1">Belongs to the UreD family.</text>
</comment>
<evidence type="ECO:0000256" key="1">
    <source>
        <dbReference type="ARBA" id="ARBA00007177"/>
    </source>
</evidence>
<gene>
    <name evidence="3" type="ORF">METZ01_LOCUS334566</name>
</gene>
<reference evidence="3" key="1">
    <citation type="submission" date="2018-05" db="EMBL/GenBank/DDBJ databases">
        <authorList>
            <person name="Lanie J.A."/>
            <person name="Ng W.-L."/>
            <person name="Kazmierczak K.M."/>
            <person name="Andrzejewski T.M."/>
            <person name="Davidsen T.M."/>
            <person name="Wayne K.J."/>
            <person name="Tettelin H."/>
            <person name="Glass J.I."/>
            <person name="Rusch D."/>
            <person name="Podicherti R."/>
            <person name="Tsui H.-C.T."/>
            <person name="Winkler M.E."/>
        </authorList>
    </citation>
    <scope>NUCLEOTIDE SEQUENCE</scope>
</reference>
<organism evidence="3">
    <name type="scientific">marine metagenome</name>
    <dbReference type="NCBI Taxonomy" id="408172"/>
    <lineage>
        <taxon>unclassified sequences</taxon>
        <taxon>metagenomes</taxon>
        <taxon>ecological metagenomes</taxon>
    </lineage>
</organism>
<evidence type="ECO:0008006" key="4">
    <source>
        <dbReference type="Google" id="ProtNLM"/>
    </source>
</evidence>
<dbReference type="AlphaFoldDB" id="A0A382QAY6"/>
<sequence length="283" mass="31635">MPTTKIKENLNAEWGAWLDLEFSNSNNKTILSHRKHHGPLQVQKPFYPEPNGTCHVYILHPPGGVVGGDRLNICVDVNSNAHALITTPAAGKFYRSAGPVARQEQVIKVAPKGTLEWFPSENIIFSGAKAQIKTKIELSRDSNFMGWEISCLGRPASNENFSQGELDQRFEIWREGRPLQIERLSLKGGDSSLQAKWGLLGLPVIGNMVCMTDNAGLLDSLKNLANASTDQELFSATQVDDIILCYFLGNSVERARKYFIKAWKVFRQGVIQLKTVEPRIWKT</sequence>
<dbReference type="EMBL" id="UINC01112627">
    <property type="protein sequence ID" value="SVC81712.1"/>
    <property type="molecule type" value="Genomic_DNA"/>
</dbReference>
<dbReference type="HAMAP" id="MF_01384">
    <property type="entry name" value="UreD"/>
    <property type="match status" value="1"/>
</dbReference>
<dbReference type="Pfam" id="PF01774">
    <property type="entry name" value="UreD"/>
    <property type="match status" value="1"/>
</dbReference>
<dbReference type="GO" id="GO:0016151">
    <property type="term" value="F:nickel cation binding"/>
    <property type="evidence" value="ECO:0007669"/>
    <property type="project" value="InterPro"/>
</dbReference>
<keyword evidence="2" id="KW-0143">Chaperone</keyword>